<dbReference type="InterPro" id="IPR036855">
    <property type="entry name" value="Znf_CCCH_sf"/>
</dbReference>
<dbReference type="GO" id="GO:0008270">
    <property type="term" value="F:zinc ion binding"/>
    <property type="evidence" value="ECO:0007669"/>
    <property type="project" value="UniProtKB-KW"/>
</dbReference>
<dbReference type="OrthoDB" id="5600252at2759"/>
<evidence type="ECO:0000256" key="15">
    <source>
        <dbReference type="PROSITE-ProRule" id="PRU00723"/>
    </source>
</evidence>
<dbReference type="SMART" id="SM00847">
    <property type="entry name" value="HA2"/>
    <property type="match status" value="1"/>
</dbReference>
<dbReference type="SMART" id="SM00490">
    <property type="entry name" value="HELICc"/>
    <property type="match status" value="1"/>
</dbReference>
<dbReference type="InterPro" id="IPR059023">
    <property type="entry name" value="RNA_hel_CTD"/>
</dbReference>
<name>A0A1J1HUC6_9DIPT</name>
<dbReference type="InterPro" id="IPR027417">
    <property type="entry name" value="P-loop_NTPase"/>
</dbReference>
<evidence type="ECO:0000259" key="18">
    <source>
        <dbReference type="PROSITE" id="PS51192"/>
    </source>
</evidence>
<dbReference type="GO" id="GO:0003724">
    <property type="term" value="F:RNA helicase activity"/>
    <property type="evidence" value="ECO:0007669"/>
    <property type="project" value="UniProtKB-EC"/>
</dbReference>
<keyword evidence="21" id="KW-1185">Reference proteome</keyword>
<keyword evidence="10 16" id="KW-0175">Coiled coil</keyword>
<dbReference type="Gene3D" id="1.20.120.1080">
    <property type="match status" value="1"/>
</dbReference>
<dbReference type="InterPro" id="IPR000571">
    <property type="entry name" value="Znf_CCCH"/>
</dbReference>
<gene>
    <name evidence="20" type="ORF">CLUMA_CG005321</name>
</gene>
<dbReference type="InterPro" id="IPR006575">
    <property type="entry name" value="RWD_dom"/>
</dbReference>
<keyword evidence="3 15" id="KW-0479">Metal-binding</keyword>
<evidence type="ECO:0000313" key="21">
    <source>
        <dbReference type="Proteomes" id="UP000183832"/>
    </source>
</evidence>
<dbReference type="PANTHER" id="PTHR18934">
    <property type="entry name" value="ATP-DEPENDENT RNA HELICASE"/>
    <property type="match status" value="1"/>
</dbReference>
<dbReference type="InterPro" id="IPR011545">
    <property type="entry name" value="DEAD/DEAH_box_helicase_dom"/>
</dbReference>
<keyword evidence="4" id="KW-0547">Nucleotide-binding</keyword>
<dbReference type="Gene3D" id="3.10.110.10">
    <property type="entry name" value="Ubiquitin Conjugating Enzyme"/>
    <property type="match status" value="1"/>
</dbReference>
<feature type="domain" description="C3H1-type" evidence="17">
    <location>
        <begin position="251"/>
        <end position="274"/>
    </location>
</feature>
<evidence type="ECO:0000259" key="19">
    <source>
        <dbReference type="PROSITE" id="PS51194"/>
    </source>
</evidence>
<comment type="function">
    <text evidence="12">Probable ATP-binding RNA helicase.</text>
</comment>
<dbReference type="PROSITE" id="PS51194">
    <property type="entry name" value="HELICASE_CTER"/>
    <property type="match status" value="1"/>
</dbReference>
<feature type="domain" description="Helicase C-terminal" evidence="19">
    <location>
        <begin position="734"/>
        <end position="914"/>
    </location>
</feature>
<keyword evidence="7" id="KW-0347">Helicase</keyword>
<dbReference type="Pfam" id="PF26026">
    <property type="entry name" value="RNA_hel_CTD"/>
    <property type="match status" value="1"/>
</dbReference>
<dbReference type="CDD" id="cd23825">
    <property type="entry name" value="RWD_DHX57"/>
    <property type="match status" value="1"/>
</dbReference>
<evidence type="ECO:0000256" key="9">
    <source>
        <dbReference type="ARBA" id="ARBA00022840"/>
    </source>
</evidence>
<dbReference type="GO" id="GO:0005524">
    <property type="term" value="F:ATP binding"/>
    <property type="evidence" value="ECO:0007669"/>
    <property type="project" value="UniProtKB-KW"/>
</dbReference>
<dbReference type="InterPro" id="IPR014001">
    <property type="entry name" value="Helicase_ATP-bd"/>
</dbReference>
<proteinExistence type="inferred from homology"/>
<dbReference type="FunFam" id="3.40.50.300:FF:000284">
    <property type="entry name" value="probable ATP-dependent RNA helicase YTHDC2"/>
    <property type="match status" value="1"/>
</dbReference>
<dbReference type="InterPro" id="IPR007502">
    <property type="entry name" value="Helicase-assoc_dom"/>
</dbReference>
<feature type="domain" description="Helicase ATP-binding" evidence="18">
    <location>
        <begin position="466"/>
        <end position="637"/>
    </location>
</feature>
<evidence type="ECO:0000256" key="14">
    <source>
        <dbReference type="ARBA" id="ARBA00083389"/>
    </source>
</evidence>
<keyword evidence="5 15" id="KW-0863">Zinc-finger</keyword>
<evidence type="ECO:0000313" key="20">
    <source>
        <dbReference type="EMBL" id="CRK91672.1"/>
    </source>
</evidence>
<dbReference type="SUPFAM" id="SSF90229">
    <property type="entry name" value="CCCH zinc finger"/>
    <property type="match status" value="1"/>
</dbReference>
<dbReference type="Pfam" id="PF00270">
    <property type="entry name" value="DEAD"/>
    <property type="match status" value="1"/>
</dbReference>
<evidence type="ECO:0000256" key="13">
    <source>
        <dbReference type="ARBA" id="ARBA00071682"/>
    </source>
</evidence>
<dbReference type="Proteomes" id="UP000183832">
    <property type="component" value="Unassembled WGS sequence"/>
</dbReference>
<protein>
    <recommendedName>
        <fullName evidence="13">Putative ATP-dependent RNA helicase DHX57</fullName>
        <ecNumber evidence="2">3.6.4.13</ecNumber>
    </recommendedName>
    <alternativeName>
        <fullName evidence="14">DEAH box protein 57</fullName>
    </alternativeName>
</protein>
<organism evidence="20 21">
    <name type="scientific">Clunio marinus</name>
    <dbReference type="NCBI Taxonomy" id="568069"/>
    <lineage>
        <taxon>Eukaryota</taxon>
        <taxon>Metazoa</taxon>
        <taxon>Ecdysozoa</taxon>
        <taxon>Arthropoda</taxon>
        <taxon>Hexapoda</taxon>
        <taxon>Insecta</taxon>
        <taxon>Pterygota</taxon>
        <taxon>Neoptera</taxon>
        <taxon>Endopterygota</taxon>
        <taxon>Diptera</taxon>
        <taxon>Nematocera</taxon>
        <taxon>Chironomoidea</taxon>
        <taxon>Chironomidae</taxon>
        <taxon>Clunio</taxon>
    </lineage>
</organism>
<dbReference type="CDD" id="cd17917">
    <property type="entry name" value="DEXHc_RHA-like"/>
    <property type="match status" value="1"/>
</dbReference>
<dbReference type="PANTHER" id="PTHR18934:SF145">
    <property type="entry name" value="ATP-DEPENDENT RNA HELICASE DHX57-RELATED"/>
    <property type="match status" value="1"/>
</dbReference>
<keyword evidence="6" id="KW-0378">Hydrolase</keyword>
<dbReference type="PROSITE" id="PS50103">
    <property type="entry name" value="ZF_C3H1"/>
    <property type="match status" value="1"/>
</dbReference>
<accession>A0A1J1HUC6</accession>
<evidence type="ECO:0000256" key="7">
    <source>
        <dbReference type="ARBA" id="ARBA00022806"/>
    </source>
</evidence>
<dbReference type="EMBL" id="CVRI01000021">
    <property type="protein sequence ID" value="CRK91672.1"/>
    <property type="molecule type" value="Genomic_DNA"/>
</dbReference>
<dbReference type="CDD" id="cd18791">
    <property type="entry name" value="SF2_C_RHA"/>
    <property type="match status" value="1"/>
</dbReference>
<dbReference type="InterPro" id="IPR001650">
    <property type="entry name" value="Helicase_C-like"/>
</dbReference>
<evidence type="ECO:0000256" key="16">
    <source>
        <dbReference type="SAM" id="Coils"/>
    </source>
</evidence>
<feature type="coiled-coil region" evidence="16">
    <location>
        <begin position="218"/>
        <end position="245"/>
    </location>
</feature>
<dbReference type="FunFam" id="1.20.120.1080:FF:000002">
    <property type="entry name" value="Putative ATP-dependent RNA helicase DHX36"/>
    <property type="match status" value="1"/>
</dbReference>
<evidence type="ECO:0000256" key="1">
    <source>
        <dbReference type="ARBA" id="ARBA00008792"/>
    </source>
</evidence>
<dbReference type="SUPFAM" id="SSF52540">
    <property type="entry name" value="P-loop containing nucleoside triphosphate hydrolases"/>
    <property type="match status" value="1"/>
</dbReference>
<comment type="similarity">
    <text evidence="1">Belongs to the DEAD box helicase family. DEAH subfamily.</text>
</comment>
<dbReference type="STRING" id="568069.A0A1J1HUC6"/>
<dbReference type="EC" id="3.6.4.13" evidence="2"/>
<dbReference type="Pfam" id="PF00271">
    <property type="entry name" value="Helicase_C"/>
    <property type="match status" value="1"/>
</dbReference>
<dbReference type="Pfam" id="PF05773">
    <property type="entry name" value="RWD"/>
    <property type="match status" value="1"/>
</dbReference>
<keyword evidence="8 15" id="KW-0862">Zinc</keyword>
<evidence type="ECO:0000256" key="10">
    <source>
        <dbReference type="ARBA" id="ARBA00023054"/>
    </source>
</evidence>
<feature type="non-terminal residue" evidence="20">
    <location>
        <position position="1"/>
    </location>
</feature>
<feature type="zinc finger region" description="C3H1-type" evidence="15">
    <location>
        <begin position="251"/>
        <end position="274"/>
    </location>
</feature>
<dbReference type="Pfam" id="PF21010">
    <property type="entry name" value="HA2_C"/>
    <property type="match status" value="1"/>
</dbReference>
<evidence type="ECO:0000256" key="11">
    <source>
        <dbReference type="ARBA" id="ARBA00047984"/>
    </source>
</evidence>
<evidence type="ECO:0000256" key="8">
    <source>
        <dbReference type="ARBA" id="ARBA00022833"/>
    </source>
</evidence>
<dbReference type="InterPro" id="IPR011709">
    <property type="entry name" value="DEAD-box_helicase_OB_fold"/>
</dbReference>
<dbReference type="InterPro" id="IPR016135">
    <property type="entry name" value="UBQ-conjugating_enzyme/RWD"/>
</dbReference>
<dbReference type="SMART" id="SM00487">
    <property type="entry name" value="DEXDc"/>
    <property type="match status" value="1"/>
</dbReference>
<dbReference type="Gene3D" id="3.40.50.300">
    <property type="entry name" value="P-loop containing nucleotide triphosphate hydrolases"/>
    <property type="match status" value="2"/>
</dbReference>
<dbReference type="GO" id="GO:0003723">
    <property type="term" value="F:RNA binding"/>
    <property type="evidence" value="ECO:0007669"/>
    <property type="project" value="TreeGrafter"/>
</dbReference>
<dbReference type="Pfam" id="PF07717">
    <property type="entry name" value="OB_NTP_bind"/>
    <property type="match status" value="1"/>
</dbReference>
<dbReference type="InterPro" id="IPR048333">
    <property type="entry name" value="HA2_WH"/>
</dbReference>
<dbReference type="GO" id="GO:0016787">
    <property type="term" value="F:hydrolase activity"/>
    <property type="evidence" value="ECO:0007669"/>
    <property type="project" value="UniProtKB-KW"/>
</dbReference>
<evidence type="ECO:0000256" key="6">
    <source>
        <dbReference type="ARBA" id="ARBA00022801"/>
    </source>
</evidence>
<evidence type="ECO:0000256" key="4">
    <source>
        <dbReference type="ARBA" id="ARBA00022741"/>
    </source>
</evidence>
<dbReference type="Pfam" id="PF04408">
    <property type="entry name" value="WHD_HA2"/>
    <property type="match status" value="1"/>
</dbReference>
<keyword evidence="9" id="KW-0067">ATP-binding</keyword>
<evidence type="ECO:0000256" key="3">
    <source>
        <dbReference type="ARBA" id="ARBA00022723"/>
    </source>
</evidence>
<sequence>IAMEGESKSIFGDFFLRPIADVRASNTTKDIPAPAKSTTKVELQVLSLQEESHNMIMSTLKYIHGDEFNFGSVADYKDRGSKIKKSYWKERGELVIQGGFDYSYMRSAESGEEKMKVYALVKLESYGFHKRHCLECLDMFNDNIDDSMNLLFDKYFPTRRKDFVECDMSEESRYEMMNDEMESLKSIYSAEEFQEIEKNHIWQFKLRLDYLLKFSPSEEKKIEKKKQLEKEARLQELQRLRLHKKKIDIDKCRNLIEKGKCRFGPKCRYSHDINKNEDGSTSGIKKKDEPDDGLRTWYVEIRFPKWIKYPAAAPIILIRNKIADIPKSICLRINQRLIEESRELAKDQIPSVYSVIDLLRNEEEILSYLNKNTFFKYPSSDISIFDYDPFELDKEDEEDDNSNLPSHHRLGRVDKFDKRNLSDQEVLKDNLNLIRKFQEKLNNSYYKKMLEARQTLPAWSMKDEIVKTINSNQVVVISGDTGCGKSTQVPQFILDHWMTTSQGLKNPSKIDIIVTQPRRIATIGVAERISDERNEKIGGVVGYQIRLENKISSSTRLTFCTTGILLRRLYSDPLLDTVTHLILDEVHERSEESDFLLLILKEVLQKRPQLKVVLMSATLNSKLFSEYFNGAPVLTIQGRTFPVQQIFLEEILEWSGFVLEPDTQYAKKISRKDEEQLMQELEYADVRANDAPPPRFAKDENLKLADLIARYIDYSRMTCKTLFLMDPLKINPELIEAVLTYIVESDEHDWPREGTILVFLPGLAEIQAVFDGLMDSKLFGSRSNNFVLIPLHSTLSSEEQSLVFKKMHGKRKIILSTNIAETSVTIDDCVFVIDAGQQKEKHFDSNRNMESLETVWISRANASQRRGRAGRVMPGICIHLFTKHRHDNNILAQPVPEIHRVPLEQLLLRIKMLPCFDGHTLTSILNRAIEPPSDDNVQGAVKRLQNLGAFENEDLTALGSHLALLPVDVRIGKLMLFGAIFQCLDSILTICACLSHKSPFVSPFSKRQEADARKRQFAIGNSDHLTVLMAYRKWKEAKKKSRYAGHVYTEENYLSLRTLEMLGEIKFQFLELLISIGFVPVDMPKQPKGKAFDDNLFEITGKELNANSENSKLIGAILCAALYPNVVKVLTPEKNYVNTFSGAVPRAFQASELRFKTKQDGYVSLHPSSVNSNVGNFTSPFLIYQEKVKTSKIFIRDSTMVPIIPLILFSGTDVRIELHNSDFLFLLEEGWLLIQADSLKTAEGMKWMKTELMNILEEKIKDPLLNLWNHDRGKRVIGTIVHLLTKE</sequence>
<evidence type="ECO:0000256" key="12">
    <source>
        <dbReference type="ARBA" id="ARBA00057709"/>
    </source>
</evidence>
<dbReference type="PROSITE" id="PS51192">
    <property type="entry name" value="HELICASE_ATP_BIND_1"/>
    <property type="match status" value="1"/>
</dbReference>
<evidence type="ECO:0000256" key="5">
    <source>
        <dbReference type="ARBA" id="ARBA00022771"/>
    </source>
</evidence>
<evidence type="ECO:0000256" key="2">
    <source>
        <dbReference type="ARBA" id="ARBA00012552"/>
    </source>
</evidence>
<dbReference type="FunFam" id="3.40.50.300:FF:000325">
    <property type="entry name" value="ATP-dependent RNA helicase DHX29"/>
    <property type="match status" value="1"/>
</dbReference>
<reference evidence="20 21" key="1">
    <citation type="submission" date="2015-04" db="EMBL/GenBank/DDBJ databases">
        <authorList>
            <person name="Syromyatnikov M.Y."/>
            <person name="Popov V.N."/>
        </authorList>
    </citation>
    <scope>NUCLEOTIDE SEQUENCE [LARGE SCALE GENOMIC DNA]</scope>
</reference>
<evidence type="ECO:0000259" key="17">
    <source>
        <dbReference type="PROSITE" id="PS50103"/>
    </source>
</evidence>
<comment type="catalytic activity">
    <reaction evidence="11">
        <text>ATP + H2O = ADP + phosphate + H(+)</text>
        <dbReference type="Rhea" id="RHEA:13065"/>
        <dbReference type="ChEBI" id="CHEBI:15377"/>
        <dbReference type="ChEBI" id="CHEBI:15378"/>
        <dbReference type="ChEBI" id="CHEBI:30616"/>
        <dbReference type="ChEBI" id="CHEBI:43474"/>
        <dbReference type="ChEBI" id="CHEBI:456216"/>
        <dbReference type="EC" id="3.6.4.13"/>
    </reaction>
</comment>